<reference evidence="10 11" key="1">
    <citation type="submission" date="2019-05" db="EMBL/GenBank/DDBJ databases">
        <title>The compact genome of Giardia muris reveals important steps in the evolution of intestinal protozoan parasites.</title>
        <authorList>
            <person name="Xu F."/>
            <person name="Jimenez-Gonzalez A."/>
            <person name="Einarsson E."/>
            <person name="Astvaldsson A."/>
            <person name="Peirasmaki D."/>
            <person name="Eckmann L."/>
            <person name="Andersson J.O."/>
            <person name="Svard S.G."/>
            <person name="Jerlstrom-Hultqvist J."/>
        </authorList>
    </citation>
    <scope>NUCLEOTIDE SEQUENCE [LARGE SCALE GENOMIC DNA]</scope>
    <source>
        <strain evidence="10 11">Roberts-Thomson</strain>
    </source>
</reference>
<evidence type="ECO:0000256" key="7">
    <source>
        <dbReference type="ARBA" id="ARBA00023136"/>
    </source>
</evidence>
<protein>
    <submittedName>
        <fullName evidence="10">Vacuolar ATP synthase 16 kDa proteolipid subunit</fullName>
    </submittedName>
</protein>
<keyword evidence="11" id="KW-1185">Reference proteome</keyword>
<accession>A0A4Z1SXZ0</accession>
<evidence type="ECO:0000256" key="1">
    <source>
        <dbReference type="ARBA" id="ARBA00004141"/>
    </source>
</evidence>
<feature type="transmembrane region" description="Helical" evidence="8">
    <location>
        <begin position="150"/>
        <end position="172"/>
    </location>
</feature>
<evidence type="ECO:0000313" key="10">
    <source>
        <dbReference type="EMBL" id="TNJ30574.1"/>
    </source>
</evidence>
<dbReference type="PANTHER" id="PTHR10263">
    <property type="entry name" value="V-TYPE PROTON ATPASE PROTEOLIPID SUBUNIT"/>
    <property type="match status" value="1"/>
</dbReference>
<keyword evidence="6 8" id="KW-0406">Ion transport</keyword>
<dbReference type="Proteomes" id="UP000315496">
    <property type="component" value="Chromosome 1"/>
</dbReference>
<dbReference type="AlphaFoldDB" id="A0A4Z1SXZ0"/>
<dbReference type="Pfam" id="PF00137">
    <property type="entry name" value="ATP-synt_C"/>
    <property type="match status" value="2"/>
</dbReference>
<dbReference type="InterPro" id="IPR035921">
    <property type="entry name" value="F/V-ATP_Csub_sf"/>
</dbReference>
<feature type="transmembrane region" description="Helical" evidence="8">
    <location>
        <begin position="60"/>
        <end position="81"/>
    </location>
</feature>
<feature type="transmembrane region" description="Helical" evidence="8">
    <location>
        <begin position="114"/>
        <end position="138"/>
    </location>
</feature>
<gene>
    <name evidence="10" type="ORF">GMRT_12270</name>
</gene>
<dbReference type="EMBL" id="VDLU01000001">
    <property type="protein sequence ID" value="TNJ30574.1"/>
    <property type="molecule type" value="Genomic_DNA"/>
</dbReference>
<proteinExistence type="inferred from homology"/>
<name>A0A4Z1SXZ0_GIAMU</name>
<dbReference type="InterPro" id="IPR000245">
    <property type="entry name" value="ATPase_proteolipid_csu"/>
</dbReference>
<evidence type="ECO:0000256" key="4">
    <source>
        <dbReference type="ARBA" id="ARBA00022692"/>
    </source>
</evidence>
<evidence type="ECO:0000313" key="11">
    <source>
        <dbReference type="Proteomes" id="UP000315496"/>
    </source>
</evidence>
<dbReference type="GO" id="GO:0046961">
    <property type="term" value="F:proton-transporting ATPase activity, rotational mechanism"/>
    <property type="evidence" value="ECO:0007669"/>
    <property type="project" value="InterPro"/>
</dbReference>
<evidence type="ECO:0000256" key="5">
    <source>
        <dbReference type="ARBA" id="ARBA00022989"/>
    </source>
</evidence>
<dbReference type="GO" id="GO:0033179">
    <property type="term" value="C:proton-transporting V-type ATPase, V0 domain"/>
    <property type="evidence" value="ECO:0007669"/>
    <property type="project" value="InterPro"/>
</dbReference>
<evidence type="ECO:0000256" key="6">
    <source>
        <dbReference type="ARBA" id="ARBA00023065"/>
    </source>
</evidence>
<sequence>MTLTDFQNLIEGTSPFFYVTVGCYIAIGFSILGAAIGIFNVGASLVTSTIHHPEIRSKNLLSILFCEAIALYGVILGVVMATTVNQDLNDLHLQGVDDMQRIEYLSESFRFGGAGTAVGLTNFAAAITVGVVGSTVTISHSNEPSIFVKLFICEIFAEAIALIGLICGIVMII</sequence>
<feature type="domain" description="V-ATPase proteolipid subunit C-like" evidence="9">
    <location>
        <begin position="113"/>
        <end position="171"/>
    </location>
</feature>
<feature type="transmembrane region" description="Helical" evidence="8">
    <location>
        <begin position="16"/>
        <end position="39"/>
    </location>
</feature>
<keyword evidence="7 8" id="KW-0472">Membrane</keyword>
<dbReference type="PRINTS" id="PR00122">
    <property type="entry name" value="VACATPASE"/>
</dbReference>
<evidence type="ECO:0000259" key="9">
    <source>
        <dbReference type="Pfam" id="PF00137"/>
    </source>
</evidence>
<keyword evidence="3 8" id="KW-0813">Transport</keyword>
<organism evidence="10 11">
    <name type="scientific">Giardia muris</name>
    <dbReference type="NCBI Taxonomy" id="5742"/>
    <lineage>
        <taxon>Eukaryota</taxon>
        <taxon>Metamonada</taxon>
        <taxon>Diplomonadida</taxon>
        <taxon>Hexamitidae</taxon>
        <taxon>Giardiinae</taxon>
        <taxon>Giardia</taxon>
    </lineage>
</organism>
<comment type="caution">
    <text evidence="10">The sequence shown here is derived from an EMBL/GenBank/DDBJ whole genome shotgun (WGS) entry which is preliminary data.</text>
</comment>
<dbReference type="InterPro" id="IPR002379">
    <property type="entry name" value="ATPase_proteolipid_c-like_dom"/>
</dbReference>
<evidence type="ECO:0000256" key="8">
    <source>
        <dbReference type="RuleBase" id="RU363060"/>
    </source>
</evidence>
<comment type="similarity">
    <text evidence="2 8">Belongs to the V-ATPase proteolipid subunit family.</text>
</comment>
<dbReference type="SUPFAM" id="SSF81333">
    <property type="entry name" value="F1F0 ATP synthase subunit C"/>
    <property type="match status" value="2"/>
</dbReference>
<keyword evidence="4 8" id="KW-0812">Transmembrane</keyword>
<keyword evidence="5 8" id="KW-1133">Transmembrane helix</keyword>
<dbReference type="VEuPathDB" id="GiardiaDB:GMRT_12270"/>
<dbReference type="Gene3D" id="1.20.120.610">
    <property type="entry name" value="lithium bound rotor ring of v- atpase"/>
    <property type="match status" value="1"/>
</dbReference>
<comment type="subcellular location">
    <subcellularLocation>
        <location evidence="1">Membrane</location>
        <topology evidence="1">Multi-pass membrane protein</topology>
    </subcellularLocation>
</comment>
<feature type="domain" description="V-ATPase proteolipid subunit C-like" evidence="9">
    <location>
        <begin position="22"/>
        <end position="80"/>
    </location>
</feature>
<dbReference type="OrthoDB" id="10264021at2759"/>
<evidence type="ECO:0000256" key="2">
    <source>
        <dbReference type="ARBA" id="ARBA00007296"/>
    </source>
</evidence>
<evidence type="ECO:0000256" key="3">
    <source>
        <dbReference type="ARBA" id="ARBA00022448"/>
    </source>
</evidence>